<dbReference type="InterPro" id="IPR006162">
    <property type="entry name" value="Ppantetheine_attach_site"/>
</dbReference>
<dbReference type="InterPro" id="IPR009081">
    <property type="entry name" value="PP-bd_ACP"/>
</dbReference>
<keyword evidence="3" id="KW-0597">Phosphoprotein</keyword>
<dbReference type="GO" id="GO:0005737">
    <property type="term" value="C:cytoplasm"/>
    <property type="evidence" value="ECO:0007669"/>
    <property type="project" value="TreeGrafter"/>
</dbReference>
<evidence type="ECO:0000313" key="6">
    <source>
        <dbReference type="Proteomes" id="UP000032067"/>
    </source>
</evidence>
<comment type="caution">
    <text evidence="5">The sequence shown here is derived from an EMBL/GenBank/DDBJ whole genome shotgun (WGS) entry which is preliminary data.</text>
</comment>
<sequence>EVEEALAAIWADVLGVARVGRNDGFFELGGHSLLALRLLERVRALGWSVQVRTLFQHPQLAAFAQAL</sequence>
<dbReference type="GO" id="GO:0044550">
    <property type="term" value="P:secondary metabolite biosynthetic process"/>
    <property type="evidence" value="ECO:0007669"/>
    <property type="project" value="TreeGrafter"/>
</dbReference>
<dbReference type="InterPro" id="IPR036736">
    <property type="entry name" value="ACP-like_sf"/>
</dbReference>
<gene>
    <name evidence="5" type="ORF">RT97_30385</name>
</gene>
<dbReference type="SUPFAM" id="SSF47336">
    <property type="entry name" value="ACP-like"/>
    <property type="match status" value="1"/>
</dbReference>
<dbReference type="PROSITE" id="PS50075">
    <property type="entry name" value="CARRIER"/>
    <property type="match status" value="1"/>
</dbReference>
<dbReference type="Gene3D" id="1.10.1200.10">
    <property type="entry name" value="ACP-like"/>
    <property type="match status" value="1"/>
</dbReference>
<dbReference type="GO" id="GO:0031177">
    <property type="term" value="F:phosphopantetheine binding"/>
    <property type="evidence" value="ECO:0007669"/>
    <property type="project" value="TreeGrafter"/>
</dbReference>
<dbReference type="PROSITE" id="PS00012">
    <property type="entry name" value="PHOSPHOPANTETHEINE"/>
    <property type="match status" value="1"/>
</dbReference>
<dbReference type="EMBL" id="JXQQ01000126">
    <property type="protein sequence ID" value="KIQ17123.1"/>
    <property type="molecule type" value="Genomic_DNA"/>
</dbReference>
<feature type="non-terminal residue" evidence="5">
    <location>
        <position position="67"/>
    </location>
</feature>
<dbReference type="FunFam" id="1.10.1200.10:FF:000005">
    <property type="entry name" value="Nonribosomal peptide synthetase 1"/>
    <property type="match status" value="1"/>
</dbReference>
<dbReference type="Proteomes" id="UP000032067">
    <property type="component" value="Unassembled WGS sequence"/>
</dbReference>
<accession>A0A0D0KKM4</accession>
<reference evidence="5 6" key="1">
    <citation type="submission" date="2014-12" db="EMBL/GenBank/DDBJ databases">
        <title>16Stimator: statistical estimation of ribosomal gene copy numbers from draft genome assemblies.</title>
        <authorList>
            <person name="Perisin M.A."/>
            <person name="Vetter M."/>
            <person name="Gilbert J.A."/>
            <person name="Bergelson J."/>
        </authorList>
    </citation>
    <scope>NUCLEOTIDE SEQUENCE [LARGE SCALE GENOMIC DNA]</scope>
    <source>
        <strain evidence="5 6">MEDvA23</strain>
    </source>
</reference>
<keyword evidence="2" id="KW-0596">Phosphopantetheine</keyword>
<evidence type="ECO:0000256" key="2">
    <source>
        <dbReference type="ARBA" id="ARBA00022450"/>
    </source>
</evidence>
<evidence type="ECO:0000256" key="3">
    <source>
        <dbReference type="ARBA" id="ARBA00022553"/>
    </source>
</evidence>
<dbReference type="Pfam" id="PF00550">
    <property type="entry name" value="PP-binding"/>
    <property type="match status" value="1"/>
</dbReference>
<dbReference type="AlphaFoldDB" id="A0A0D0KKM4"/>
<name>A0A0D0KKM4_VARPD</name>
<dbReference type="RefSeq" id="WP_042582587.1">
    <property type="nucleotide sequence ID" value="NZ_JXQQ01000126.1"/>
</dbReference>
<organism evidence="5 6">
    <name type="scientific">Variovorax paradoxus</name>
    <dbReference type="NCBI Taxonomy" id="34073"/>
    <lineage>
        <taxon>Bacteria</taxon>
        <taxon>Pseudomonadati</taxon>
        <taxon>Pseudomonadota</taxon>
        <taxon>Betaproteobacteria</taxon>
        <taxon>Burkholderiales</taxon>
        <taxon>Comamonadaceae</taxon>
        <taxon>Variovorax</taxon>
    </lineage>
</organism>
<dbReference type="PANTHER" id="PTHR45527:SF1">
    <property type="entry name" value="FATTY ACID SYNTHASE"/>
    <property type="match status" value="1"/>
</dbReference>
<feature type="domain" description="Carrier" evidence="4">
    <location>
        <begin position="1"/>
        <end position="67"/>
    </location>
</feature>
<dbReference type="PANTHER" id="PTHR45527">
    <property type="entry name" value="NONRIBOSOMAL PEPTIDE SYNTHETASE"/>
    <property type="match status" value="1"/>
</dbReference>
<comment type="cofactor">
    <cofactor evidence="1">
        <name>pantetheine 4'-phosphate</name>
        <dbReference type="ChEBI" id="CHEBI:47942"/>
    </cofactor>
</comment>
<protein>
    <recommendedName>
        <fullName evidence="4">Carrier domain-containing protein</fullName>
    </recommendedName>
</protein>
<evidence type="ECO:0000313" key="5">
    <source>
        <dbReference type="EMBL" id="KIQ17123.1"/>
    </source>
</evidence>
<feature type="non-terminal residue" evidence="5">
    <location>
        <position position="1"/>
    </location>
</feature>
<evidence type="ECO:0000256" key="1">
    <source>
        <dbReference type="ARBA" id="ARBA00001957"/>
    </source>
</evidence>
<dbReference type="GO" id="GO:0043041">
    <property type="term" value="P:amino acid activation for nonribosomal peptide biosynthetic process"/>
    <property type="evidence" value="ECO:0007669"/>
    <property type="project" value="TreeGrafter"/>
</dbReference>
<proteinExistence type="predicted"/>
<evidence type="ECO:0000259" key="4">
    <source>
        <dbReference type="PROSITE" id="PS50075"/>
    </source>
</evidence>